<evidence type="ECO:0008006" key="3">
    <source>
        <dbReference type="Google" id="ProtNLM"/>
    </source>
</evidence>
<sequence length="217" mass="24303">MNNVDIRDAPKVLTKLITTQDQVVTYHVVAQSILGVGPQPQPNATDAMARMNKFVMGVSSLVEKDCRTTMLISDMDISRLMVYAQNIEESNIREMTRDGKRPRSNELSQPKDNKRFLKQDSSMGNKDRGSNKNSQEGGYSYERPSCTSCGKQHLGRDVASTDGCFGCGYRGHKMIDSPNLKEKVKEVNQAPHDCPDPCAPKRNRFYSLRAKDVTNPE</sequence>
<reference evidence="2" key="1">
    <citation type="submission" date="2019-05" db="EMBL/GenBank/DDBJ databases">
        <title>The de novo reference genome and transcriptome assemblies of the wild tomato species Solanum chilense.</title>
        <authorList>
            <person name="Stam R."/>
            <person name="Nosenko T."/>
            <person name="Hoerger A.C."/>
            <person name="Stephan W."/>
            <person name="Seidel M.A."/>
            <person name="Kuhn J.M.M."/>
            <person name="Haberer G."/>
            <person name="Tellier A."/>
        </authorList>
    </citation>
    <scope>NUCLEOTIDE SEQUENCE</scope>
    <source>
        <tissue evidence="2">Mature leaves</tissue>
    </source>
</reference>
<feature type="compositionally biased region" description="Basic and acidic residues" evidence="1">
    <location>
        <begin position="93"/>
        <end position="118"/>
    </location>
</feature>
<gene>
    <name evidence="2" type="ORF">EJD97_025727</name>
</gene>
<proteinExistence type="predicted"/>
<evidence type="ECO:0000313" key="2">
    <source>
        <dbReference type="EMBL" id="TMX00895.1"/>
    </source>
</evidence>
<name>A0A6N2C194_SOLCI</name>
<accession>A0A6N2C194</accession>
<dbReference type="EMBL" id="RXGB01000984">
    <property type="protein sequence ID" value="TMX00895.1"/>
    <property type="molecule type" value="Genomic_DNA"/>
</dbReference>
<protein>
    <recommendedName>
        <fullName evidence="3">Gag-pol polyprotein</fullName>
    </recommendedName>
</protein>
<organism evidence="2">
    <name type="scientific">Solanum chilense</name>
    <name type="common">Tomato</name>
    <name type="synonym">Lycopersicon chilense</name>
    <dbReference type="NCBI Taxonomy" id="4083"/>
    <lineage>
        <taxon>Eukaryota</taxon>
        <taxon>Viridiplantae</taxon>
        <taxon>Streptophyta</taxon>
        <taxon>Embryophyta</taxon>
        <taxon>Tracheophyta</taxon>
        <taxon>Spermatophyta</taxon>
        <taxon>Magnoliopsida</taxon>
        <taxon>eudicotyledons</taxon>
        <taxon>Gunneridae</taxon>
        <taxon>Pentapetalae</taxon>
        <taxon>asterids</taxon>
        <taxon>lamiids</taxon>
        <taxon>Solanales</taxon>
        <taxon>Solanaceae</taxon>
        <taxon>Solanoideae</taxon>
        <taxon>Solaneae</taxon>
        <taxon>Solanum</taxon>
        <taxon>Solanum subgen. Lycopersicon</taxon>
    </lineage>
</organism>
<evidence type="ECO:0000256" key="1">
    <source>
        <dbReference type="SAM" id="MobiDB-lite"/>
    </source>
</evidence>
<comment type="caution">
    <text evidence="2">The sequence shown here is derived from an EMBL/GenBank/DDBJ whole genome shotgun (WGS) entry which is preliminary data.</text>
</comment>
<dbReference type="AlphaFoldDB" id="A0A6N2C194"/>
<feature type="region of interest" description="Disordered" evidence="1">
    <location>
        <begin position="93"/>
        <end position="142"/>
    </location>
</feature>